<dbReference type="PANTHER" id="PTHR43581:SF2">
    <property type="entry name" value="EXCINUCLEASE ATPASE SUBUNIT"/>
    <property type="match status" value="1"/>
</dbReference>
<dbReference type="GO" id="GO:0016887">
    <property type="term" value="F:ATP hydrolysis activity"/>
    <property type="evidence" value="ECO:0007669"/>
    <property type="project" value="InterPro"/>
</dbReference>
<evidence type="ECO:0000313" key="5">
    <source>
        <dbReference type="EMBL" id="OSJ15657.1"/>
    </source>
</evidence>
<dbReference type="InterPro" id="IPR003959">
    <property type="entry name" value="ATPase_AAA_core"/>
</dbReference>
<dbReference type="InterPro" id="IPR003593">
    <property type="entry name" value="AAA+_ATPase"/>
</dbReference>
<dbReference type="RefSeq" id="WP_085358321.1">
    <property type="nucleotide sequence ID" value="NZ_NAFD01000163.1"/>
</dbReference>
<feature type="domain" description="AAA+ ATPase" evidence="4">
    <location>
        <begin position="212"/>
        <end position="488"/>
    </location>
</feature>
<dbReference type="GO" id="GO:0005524">
    <property type="term" value="F:ATP binding"/>
    <property type="evidence" value="ECO:0007669"/>
    <property type="project" value="UniProtKB-KW"/>
</dbReference>
<keyword evidence="2" id="KW-0547">Nucleotide-binding</keyword>
<proteinExistence type="inferred from homology"/>
<evidence type="ECO:0000256" key="3">
    <source>
        <dbReference type="ARBA" id="ARBA00022840"/>
    </source>
</evidence>
<gene>
    <name evidence="5" type="ORF">BSZ18_07260</name>
</gene>
<comment type="similarity">
    <text evidence="1">Belongs to the ABC transporter superfamily.</text>
</comment>
<dbReference type="Pfam" id="PF13304">
    <property type="entry name" value="AAA_21"/>
    <property type="match status" value="1"/>
</dbReference>
<sequence length="568" mass="62819">MTQFPGNVQLPIIVARSAADALAAPPWRPAIAILPVLTDWNDFGYYFGAALLVVTPGGAVRQIGMHLMFEGKHRTEFAINEMLAGRPWASLHEAQLRFCSVLDEIESYGVLVDLLGFETAVSALRILGDATVLRAEGLDGRIALLESEEFAYGALRAEATYVSYRRGIKYLRPQPIRAVEDAAANFVVTAHLPSAQNPYVVDFNFDNDALGRNRIAVLIGKNGTGKTQLLLNLIAAFQQGVDVDPFTRPIFIEPAIQLNRIIVFSSVASDQYPRSIAPWSGIDYQYFSMISNSTDDGGAFTSAFTDCLRDDHKIRFTPGDGSMFAETGRMALLMRSLNLLGFSSSIHLPLKVSSEQYDLNTVQRGDRQYFRLDDARRLNEKRRLLLGQSIDPKELPVLFGIGPGIRQLSSGESAMLRFAAQAAGSAERGCLFLFDEPETHLHPNFVSEFVSILNTILTATNSVAIVVTHSAYVVREVPSHRVRIFTLNDRVIAIDRPRLQTFGASIDAISQFAFADSSVSHQYQETLKSWLETLGPNISIDEVVQRFGSQMNSETLSYVARIIQSRSQ</sequence>
<dbReference type="InterPro" id="IPR027417">
    <property type="entry name" value="P-loop_NTPase"/>
</dbReference>
<dbReference type="EMBL" id="NAFI01000153">
    <property type="protein sequence ID" value="OSJ15657.1"/>
    <property type="molecule type" value="Genomic_DNA"/>
</dbReference>
<dbReference type="InterPro" id="IPR017871">
    <property type="entry name" value="ABC_transporter-like_CS"/>
</dbReference>
<dbReference type="PANTHER" id="PTHR43581">
    <property type="entry name" value="ATP/GTP PHOSPHATASE"/>
    <property type="match status" value="1"/>
</dbReference>
<dbReference type="Proteomes" id="UP000193553">
    <property type="component" value="Unassembled WGS sequence"/>
</dbReference>
<evidence type="ECO:0000256" key="2">
    <source>
        <dbReference type="ARBA" id="ARBA00022741"/>
    </source>
</evidence>
<keyword evidence="3" id="KW-0067">ATP-binding</keyword>
<dbReference type="PROSITE" id="PS00211">
    <property type="entry name" value="ABC_TRANSPORTER_1"/>
    <property type="match status" value="1"/>
</dbReference>
<dbReference type="AlphaFoldDB" id="A0A1X3GMA7"/>
<organism evidence="5 6">
    <name type="scientific">Bradyrhizobium canariense</name>
    <dbReference type="NCBI Taxonomy" id="255045"/>
    <lineage>
        <taxon>Bacteria</taxon>
        <taxon>Pseudomonadati</taxon>
        <taxon>Pseudomonadota</taxon>
        <taxon>Alphaproteobacteria</taxon>
        <taxon>Hyphomicrobiales</taxon>
        <taxon>Nitrobacteraceae</taxon>
        <taxon>Bradyrhizobium</taxon>
    </lineage>
</organism>
<evidence type="ECO:0000313" key="6">
    <source>
        <dbReference type="Proteomes" id="UP000193553"/>
    </source>
</evidence>
<accession>A0A1X3GMA7</accession>
<name>A0A1X3GMA7_9BRAD</name>
<comment type="caution">
    <text evidence="5">The sequence shown here is derived from an EMBL/GenBank/DDBJ whole genome shotgun (WGS) entry which is preliminary data.</text>
</comment>
<dbReference type="OrthoDB" id="8255524at2"/>
<evidence type="ECO:0000259" key="4">
    <source>
        <dbReference type="SMART" id="SM00382"/>
    </source>
</evidence>
<evidence type="ECO:0000256" key="1">
    <source>
        <dbReference type="ARBA" id="ARBA00005417"/>
    </source>
</evidence>
<dbReference type="InterPro" id="IPR051396">
    <property type="entry name" value="Bact_Antivir_Def_Nuclease"/>
</dbReference>
<dbReference type="SMART" id="SM00382">
    <property type="entry name" value="AAA"/>
    <property type="match status" value="1"/>
</dbReference>
<protein>
    <recommendedName>
        <fullName evidence="4">AAA+ ATPase domain-containing protein</fullName>
    </recommendedName>
</protein>
<dbReference type="SUPFAM" id="SSF52540">
    <property type="entry name" value="P-loop containing nucleoside triphosphate hydrolases"/>
    <property type="match status" value="1"/>
</dbReference>
<dbReference type="Gene3D" id="3.40.50.300">
    <property type="entry name" value="P-loop containing nucleotide triphosphate hydrolases"/>
    <property type="match status" value="1"/>
</dbReference>
<reference evidence="5 6" key="1">
    <citation type="submission" date="2017-03" db="EMBL/GenBank/DDBJ databases">
        <title>Whole genome sequences of fourteen strains of Bradyrhizobium canariense and one strain of Bradyrhizobium japonicum isolated from Lupinus (Papilionoideae: Genisteae) species in Algeria.</title>
        <authorList>
            <person name="Crovadore J."/>
            <person name="Chekireb D."/>
            <person name="Brachmann A."/>
            <person name="Chablais R."/>
            <person name="Cochard B."/>
            <person name="Lefort F."/>
        </authorList>
    </citation>
    <scope>NUCLEOTIDE SEQUENCE [LARGE SCALE GENOMIC DNA]</scope>
    <source>
        <strain evidence="5 6">UBMA195</strain>
    </source>
</reference>